<keyword evidence="3" id="KW-1185">Reference proteome</keyword>
<dbReference type="Proteomes" id="UP001315686">
    <property type="component" value="Unassembled WGS sequence"/>
</dbReference>
<dbReference type="EMBL" id="JADQAZ010000001">
    <property type="protein sequence ID" value="MBT0956973.1"/>
    <property type="molecule type" value="Genomic_DNA"/>
</dbReference>
<keyword evidence="1" id="KW-0732">Signal</keyword>
<sequence>MRLVLALLSALWVAPAAAQTLSASDPAGIAEAMRRAGFEVAQTQSNAGAPALVAVHSQIKFQVFFLGCEDGANCAHLLLTSEYATPEPVTPEQVNAWMTDNALGSVSYDAESGNSRVRYFLTTTGGVNERMFSETMYLWRLANISWLRAIAPAAE</sequence>
<name>A0AAP2CSU8_9RHOB</name>
<dbReference type="AlphaFoldDB" id="A0AAP2CSU8"/>
<organism evidence="2 3">
    <name type="scientific">Harenicola maris</name>
    <dbReference type="NCBI Taxonomy" id="2841044"/>
    <lineage>
        <taxon>Bacteria</taxon>
        <taxon>Pseudomonadati</taxon>
        <taxon>Pseudomonadota</taxon>
        <taxon>Alphaproteobacteria</taxon>
        <taxon>Rhodobacterales</taxon>
        <taxon>Paracoccaceae</taxon>
        <taxon>Harenicola</taxon>
    </lineage>
</organism>
<feature type="signal peptide" evidence="1">
    <location>
        <begin position="1"/>
        <end position="18"/>
    </location>
</feature>
<dbReference type="InterPro" id="IPR019660">
    <property type="entry name" value="Put_sensory_transdc_reg_YbjN"/>
</dbReference>
<feature type="chain" id="PRO_5043055570" evidence="1">
    <location>
        <begin position="19"/>
        <end position="155"/>
    </location>
</feature>
<evidence type="ECO:0000313" key="2">
    <source>
        <dbReference type="EMBL" id="MBT0956973.1"/>
    </source>
</evidence>
<proteinExistence type="predicted"/>
<evidence type="ECO:0000256" key="1">
    <source>
        <dbReference type="SAM" id="SignalP"/>
    </source>
</evidence>
<dbReference type="RefSeq" id="WP_327793152.1">
    <property type="nucleotide sequence ID" value="NZ_JADQAZ010000001.1"/>
</dbReference>
<protein>
    <submittedName>
        <fullName evidence="2">YbjN domain-containing protein</fullName>
    </submittedName>
</protein>
<dbReference type="Pfam" id="PF10722">
    <property type="entry name" value="YbjN"/>
    <property type="match status" value="1"/>
</dbReference>
<reference evidence="2 3" key="1">
    <citation type="journal article" date="2021" name="Arch. Microbiol.">
        <title>Harenicola maris gen. nov., sp. nov. isolated from the Sea of Japan shallow sediments.</title>
        <authorList>
            <person name="Romanenko L.A."/>
            <person name="Kurilenko V.V."/>
            <person name="Chernysheva N.Y."/>
            <person name="Tekutyeva L.A."/>
            <person name="Velansky P.V."/>
            <person name="Svetashev V.I."/>
            <person name="Isaeva M.P."/>
        </authorList>
    </citation>
    <scope>NUCLEOTIDE SEQUENCE [LARGE SCALE GENOMIC DNA]</scope>
    <source>
        <strain evidence="2 3">KMM 3653</strain>
    </source>
</reference>
<evidence type="ECO:0000313" key="3">
    <source>
        <dbReference type="Proteomes" id="UP001315686"/>
    </source>
</evidence>
<accession>A0AAP2CSU8</accession>
<gene>
    <name evidence="2" type="ORF">IV417_06220</name>
</gene>
<comment type="caution">
    <text evidence="2">The sequence shown here is derived from an EMBL/GenBank/DDBJ whole genome shotgun (WGS) entry which is preliminary data.</text>
</comment>